<evidence type="ECO:0000313" key="3">
    <source>
        <dbReference type="Proteomes" id="UP000265520"/>
    </source>
</evidence>
<reference evidence="2 3" key="1">
    <citation type="journal article" date="2018" name="Front. Plant Sci.">
        <title>Red Clover (Trifolium pratense) and Zigzag Clover (T. medium) - A Picture of Genomic Similarities and Differences.</title>
        <authorList>
            <person name="Dluhosova J."/>
            <person name="Istvanek J."/>
            <person name="Nedelnik J."/>
            <person name="Repkova J."/>
        </authorList>
    </citation>
    <scope>NUCLEOTIDE SEQUENCE [LARGE SCALE GENOMIC DNA]</scope>
    <source>
        <strain evidence="3">cv. 10/8</strain>
        <tissue evidence="2">Leaf</tissue>
    </source>
</reference>
<proteinExistence type="predicted"/>
<keyword evidence="3" id="KW-1185">Reference proteome</keyword>
<feature type="non-terminal residue" evidence="2">
    <location>
        <position position="1"/>
    </location>
</feature>
<sequence length="57" mass="6525">VCVLRRREEEVADESPSPPVIVSVLEGKENLCFRGKGKQRDDESDESMMTFEGRKRV</sequence>
<name>A0A392SZ71_9FABA</name>
<dbReference type="AlphaFoldDB" id="A0A392SZ71"/>
<feature type="region of interest" description="Disordered" evidence="1">
    <location>
        <begin position="35"/>
        <end position="57"/>
    </location>
</feature>
<dbReference type="EMBL" id="LXQA010464191">
    <property type="protein sequence ID" value="MCI53504.1"/>
    <property type="molecule type" value="Genomic_DNA"/>
</dbReference>
<organism evidence="2 3">
    <name type="scientific">Trifolium medium</name>
    <dbReference type="NCBI Taxonomy" id="97028"/>
    <lineage>
        <taxon>Eukaryota</taxon>
        <taxon>Viridiplantae</taxon>
        <taxon>Streptophyta</taxon>
        <taxon>Embryophyta</taxon>
        <taxon>Tracheophyta</taxon>
        <taxon>Spermatophyta</taxon>
        <taxon>Magnoliopsida</taxon>
        <taxon>eudicotyledons</taxon>
        <taxon>Gunneridae</taxon>
        <taxon>Pentapetalae</taxon>
        <taxon>rosids</taxon>
        <taxon>fabids</taxon>
        <taxon>Fabales</taxon>
        <taxon>Fabaceae</taxon>
        <taxon>Papilionoideae</taxon>
        <taxon>50 kb inversion clade</taxon>
        <taxon>NPAAA clade</taxon>
        <taxon>Hologalegina</taxon>
        <taxon>IRL clade</taxon>
        <taxon>Trifolieae</taxon>
        <taxon>Trifolium</taxon>
    </lineage>
</organism>
<evidence type="ECO:0000256" key="1">
    <source>
        <dbReference type="SAM" id="MobiDB-lite"/>
    </source>
</evidence>
<comment type="caution">
    <text evidence="2">The sequence shown here is derived from an EMBL/GenBank/DDBJ whole genome shotgun (WGS) entry which is preliminary data.</text>
</comment>
<accession>A0A392SZ71</accession>
<evidence type="ECO:0000313" key="2">
    <source>
        <dbReference type="EMBL" id="MCI53504.1"/>
    </source>
</evidence>
<dbReference type="Proteomes" id="UP000265520">
    <property type="component" value="Unassembled WGS sequence"/>
</dbReference>
<protein>
    <submittedName>
        <fullName evidence="2">Uncharacterized protein</fullName>
    </submittedName>
</protein>